<evidence type="ECO:0000313" key="4">
    <source>
        <dbReference type="Proteomes" id="UP000297288"/>
    </source>
</evidence>
<evidence type="ECO:0000313" key="1">
    <source>
        <dbReference type="EMBL" id="SDC36086.1"/>
    </source>
</evidence>
<evidence type="ECO:0000313" key="3">
    <source>
        <dbReference type="Proteomes" id="UP000199322"/>
    </source>
</evidence>
<sequence>MRINRINEIERKYSERTQPVTNDRVEGVKDNYKQFQEHLHREMTEKGKNKKKKKSMLFYPDTLIRDDIDYSKVLYTELSKNKKKHVIKKDTFELFAERNRRIKKGSKLKPRYFRG</sequence>
<dbReference type="STRING" id="28234.SAMN04488588_0941"/>
<keyword evidence="3" id="KW-1185">Reference proteome</keyword>
<evidence type="ECO:0000313" key="2">
    <source>
        <dbReference type="EMBL" id="TGG88780.1"/>
    </source>
</evidence>
<dbReference type="Proteomes" id="UP000297288">
    <property type="component" value="Unassembled WGS sequence"/>
</dbReference>
<protein>
    <submittedName>
        <fullName evidence="1">Uncharacterized protein</fullName>
    </submittedName>
</protein>
<dbReference type="RefSeq" id="WP_091403210.1">
    <property type="nucleotide sequence ID" value="NZ_FMYV01000003.1"/>
</dbReference>
<organism evidence="1 3">
    <name type="scientific">Geotoga petraea</name>
    <dbReference type="NCBI Taxonomy" id="28234"/>
    <lineage>
        <taxon>Bacteria</taxon>
        <taxon>Thermotogati</taxon>
        <taxon>Thermotogota</taxon>
        <taxon>Thermotogae</taxon>
        <taxon>Petrotogales</taxon>
        <taxon>Petrotogaceae</taxon>
        <taxon>Geotoga</taxon>
    </lineage>
</organism>
<dbReference type="EMBL" id="FMYV01000003">
    <property type="protein sequence ID" value="SDC36086.1"/>
    <property type="molecule type" value="Genomic_DNA"/>
</dbReference>
<proteinExistence type="predicted"/>
<accession>A0A1G6L0E3</accession>
<reference evidence="1 3" key="1">
    <citation type="submission" date="2016-10" db="EMBL/GenBank/DDBJ databases">
        <authorList>
            <person name="de Groot N.N."/>
        </authorList>
    </citation>
    <scope>NUCLEOTIDE SEQUENCE [LARGE SCALE GENOMIC DNA]</scope>
    <source>
        <strain evidence="1 3">WG14</strain>
    </source>
</reference>
<dbReference type="EMBL" id="SRME01000001">
    <property type="protein sequence ID" value="TGG88780.1"/>
    <property type="molecule type" value="Genomic_DNA"/>
</dbReference>
<name>A0A1G6L0E3_9BACT</name>
<gene>
    <name evidence="2" type="ORF">E4650_00865</name>
    <name evidence="1" type="ORF">SAMN04488588_0941</name>
</gene>
<reference evidence="2 4" key="2">
    <citation type="submission" date="2019-04" db="EMBL/GenBank/DDBJ databases">
        <title>Draft genome sequence data and analysis of a Fermenting Bacterium, Geotoga petraea strain HO-Geo1, isolated from heavy-oil petroleum reservoir in Russia.</title>
        <authorList>
            <person name="Grouzdev D.S."/>
            <person name="Semenova E.M."/>
            <person name="Sokolova D.S."/>
            <person name="Tourova T.P."/>
            <person name="Poltaraus A.B."/>
            <person name="Nazina T.N."/>
        </authorList>
    </citation>
    <scope>NUCLEOTIDE SEQUENCE [LARGE SCALE GENOMIC DNA]</scope>
    <source>
        <strain evidence="2 4">HO-Geo1</strain>
    </source>
</reference>
<dbReference type="Proteomes" id="UP000199322">
    <property type="component" value="Unassembled WGS sequence"/>
</dbReference>
<dbReference type="AlphaFoldDB" id="A0A1G6L0E3"/>